<dbReference type="AlphaFoldDB" id="A0A223P0X0"/>
<evidence type="ECO:0000313" key="2">
    <source>
        <dbReference type="Proteomes" id="UP000215002"/>
    </source>
</evidence>
<protein>
    <submittedName>
        <fullName evidence="1">Uncharacterized protein</fullName>
    </submittedName>
</protein>
<accession>A0A223P0X0</accession>
<dbReference type="KEGG" id="muc:MuYL_3898"/>
<organism evidence="1 2">
    <name type="scientific">Mucilaginibacter xinganensis</name>
    <dbReference type="NCBI Taxonomy" id="1234841"/>
    <lineage>
        <taxon>Bacteria</taxon>
        <taxon>Pseudomonadati</taxon>
        <taxon>Bacteroidota</taxon>
        <taxon>Sphingobacteriia</taxon>
        <taxon>Sphingobacteriales</taxon>
        <taxon>Sphingobacteriaceae</taxon>
        <taxon>Mucilaginibacter</taxon>
    </lineage>
</organism>
<reference evidence="1 2" key="1">
    <citation type="submission" date="2017-08" db="EMBL/GenBank/DDBJ databases">
        <title>Complete genome sequence of Mucilaginibacter sp. strain BJC16-A31.</title>
        <authorList>
            <consortium name="Henan University of Science and Technology"/>
            <person name="You X."/>
        </authorList>
    </citation>
    <scope>NUCLEOTIDE SEQUENCE [LARGE SCALE GENOMIC DNA]</scope>
    <source>
        <strain evidence="1 2">BJC16-A31</strain>
    </source>
</reference>
<keyword evidence="2" id="KW-1185">Reference proteome</keyword>
<dbReference type="Proteomes" id="UP000215002">
    <property type="component" value="Chromosome"/>
</dbReference>
<proteinExistence type="predicted"/>
<name>A0A223P0X0_9SPHI</name>
<evidence type="ECO:0000313" key="1">
    <source>
        <dbReference type="EMBL" id="ASU35783.1"/>
    </source>
</evidence>
<sequence length="40" mass="4502">MCQFGNLNLQINTSSSFQIGNMAALLIDKVHHQHITKFSN</sequence>
<gene>
    <name evidence="1" type="ORF">MuYL_3898</name>
</gene>
<dbReference type="EMBL" id="CP022743">
    <property type="protein sequence ID" value="ASU35783.1"/>
    <property type="molecule type" value="Genomic_DNA"/>
</dbReference>